<accession>A0A6D2KLL2</accession>
<dbReference type="EC" id="2.3.1.51" evidence="5"/>
<feature type="domain" description="Phospholipid/glycerol acyltransferase" evidence="9">
    <location>
        <begin position="76"/>
        <end position="193"/>
    </location>
</feature>
<keyword evidence="7" id="KW-0012">Acyltransferase</keyword>
<evidence type="ECO:0000256" key="2">
    <source>
        <dbReference type="ARBA" id="ARBA00004728"/>
    </source>
</evidence>
<keyword evidence="8" id="KW-0812">Transmembrane</keyword>
<dbReference type="OrthoDB" id="189226at2759"/>
<keyword evidence="8" id="KW-1133">Transmembrane helix</keyword>
<evidence type="ECO:0000313" key="11">
    <source>
        <dbReference type="Proteomes" id="UP000467841"/>
    </source>
</evidence>
<dbReference type="InterPro" id="IPR032098">
    <property type="entry name" value="Acyltransf_C"/>
</dbReference>
<dbReference type="UniPathway" id="UPA00557">
    <property type="reaction ID" value="UER00613"/>
</dbReference>
<keyword evidence="11" id="KW-1185">Reference proteome</keyword>
<dbReference type="GO" id="GO:0003841">
    <property type="term" value="F:1-acylglycerol-3-phosphate O-acyltransferase activity"/>
    <property type="evidence" value="ECO:0007669"/>
    <property type="project" value="UniProtKB-EC"/>
</dbReference>
<evidence type="ECO:0000256" key="4">
    <source>
        <dbReference type="ARBA" id="ARBA00008655"/>
    </source>
</evidence>
<comment type="caution">
    <text evidence="10">The sequence shown here is derived from an EMBL/GenBank/DDBJ whole genome shotgun (WGS) entry which is preliminary data.</text>
</comment>
<feature type="transmembrane region" description="Helical" evidence="8">
    <location>
        <begin position="315"/>
        <end position="339"/>
    </location>
</feature>
<dbReference type="Pfam" id="PF01553">
    <property type="entry name" value="Acyltransferase"/>
    <property type="match status" value="1"/>
</dbReference>
<organism evidence="10 11">
    <name type="scientific">Microthlaspi erraticum</name>
    <dbReference type="NCBI Taxonomy" id="1685480"/>
    <lineage>
        <taxon>Eukaryota</taxon>
        <taxon>Viridiplantae</taxon>
        <taxon>Streptophyta</taxon>
        <taxon>Embryophyta</taxon>
        <taxon>Tracheophyta</taxon>
        <taxon>Spermatophyta</taxon>
        <taxon>Magnoliopsida</taxon>
        <taxon>eudicotyledons</taxon>
        <taxon>Gunneridae</taxon>
        <taxon>Pentapetalae</taxon>
        <taxon>rosids</taxon>
        <taxon>malvids</taxon>
        <taxon>Brassicales</taxon>
        <taxon>Brassicaceae</taxon>
        <taxon>Coluteocarpeae</taxon>
        <taxon>Microthlaspi</taxon>
    </lineage>
</organism>
<evidence type="ECO:0000259" key="9">
    <source>
        <dbReference type="SMART" id="SM00563"/>
    </source>
</evidence>
<feature type="transmembrane region" description="Helical" evidence="8">
    <location>
        <begin position="291"/>
        <end position="309"/>
    </location>
</feature>
<name>A0A6D2KLL2_9BRAS</name>
<dbReference type="InterPro" id="IPR002123">
    <property type="entry name" value="Plipid/glycerol_acylTrfase"/>
</dbReference>
<protein>
    <recommendedName>
        <fullName evidence="5">1-acylglycerol-3-phosphate O-acyltransferase</fullName>
        <ecNumber evidence="5">2.3.1.51</ecNumber>
    </recommendedName>
</protein>
<evidence type="ECO:0000256" key="7">
    <source>
        <dbReference type="ARBA" id="ARBA00023315"/>
    </source>
</evidence>
<comment type="catalytic activity">
    <reaction evidence="1">
        <text>a 1-acyl-sn-glycero-3-phosphate + an acyl-CoA = a 1,2-diacyl-sn-glycero-3-phosphate + CoA</text>
        <dbReference type="Rhea" id="RHEA:19709"/>
        <dbReference type="ChEBI" id="CHEBI:57287"/>
        <dbReference type="ChEBI" id="CHEBI:57970"/>
        <dbReference type="ChEBI" id="CHEBI:58342"/>
        <dbReference type="ChEBI" id="CHEBI:58608"/>
        <dbReference type="EC" id="2.3.1.51"/>
    </reaction>
</comment>
<gene>
    <name evidence="10" type="ORF">MERR_LOCUS35713</name>
</gene>
<dbReference type="Proteomes" id="UP000467841">
    <property type="component" value="Unassembled WGS sequence"/>
</dbReference>
<comment type="pathway">
    <text evidence="3">Lipid metabolism.</text>
</comment>
<evidence type="ECO:0000256" key="3">
    <source>
        <dbReference type="ARBA" id="ARBA00005189"/>
    </source>
</evidence>
<proteinExistence type="inferred from homology"/>
<dbReference type="GO" id="GO:0012505">
    <property type="term" value="C:endomembrane system"/>
    <property type="evidence" value="ECO:0007669"/>
    <property type="project" value="TreeGrafter"/>
</dbReference>
<keyword evidence="8" id="KW-0472">Membrane</keyword>
<dbReference type="GO" id="GO:0016024">
    <property type="term" value="P:CDP-diacylglycerol biosynthetic process"/>
    <property type="evidence" value="ECO:0007669"/>
    <property type="project" value="UniProtKB-UniPathway"/>
</dbReference>
<dbReference type="Pfam" id="PF16076">
    <property type="entry name" value="Acyltransf_C"/>
    <property type="match status" value="1"/>
</dbReference>
<evidence type="ECO:0000256" key="8">
    <source>
        <dbReference type="SAM" id="Phobius"/>
    </source>
</evidence>
<dbReference type="SMART" id="SM00563">
    <property type="entry name" value="PlsC"/>
    <property type="match status" value="1"/>
</dbReference>
<comment type="similarity">
    <text evidence="4">Belongs to the 1-acyl-sn-glycerol-3-phosphate acyltransferase family.</text>
</comment>
<dbReference type="PANTHER" id="PTHR10983">
    <property type="entry name" value="1-ACYLGLYCEROL-3-PHOSPHATE ACYLTRANSFERASE-RELATED"/>
    <property type="match status" value="1"/>
</dbReference>
<sequence>MRSRNTSQYLLLYQIPRRSLNIFLIGLEFQWVSRERRKEAKELGRKRYECGSKVAKSLSNLYADAETLEKIGKEHALVICNHRSDIDWLIGWVMAQRVGVLGSTIAIMREDAKYLPVSLFLNDFRAILKALTFSSETAGFRQLKDFATPFWLAFFVEGTRFNQENLEAAQDYASLRGLPSPRNVLIPRTKGFVSAVTHIRSFVPAIYDCTFAVRKKQPTPTLLGMFARQSSEVNLQMRRHRMSELPETDDGIAKWCQDLFITKDAQLENYFTNDVFSDLDVHQIGRPIKPLIVVITWFCLLIYGGFKLLQCLSMVVLLKIISMFVFFLVIATLTMAFMIQRSSIRQLPKSLYKNSLFFPLSLVLNV</sequence>
<comment type="pathway">
    <text evidence="2">Phospholipid metabolism; CDP-diacylglycerol biosynthesis; CDP-diacylglycerol from sn-glycerol 3-phosphate: step 2/3.</text>
</comment>
<evidence type="ECO:0000256" key="1">
    <source>
        <dbReference type="ARBA" id="ARBA00001141"/>
    </source>
</evidence>
<keyword evidence="6" id="KW-0808">Transferase</keyword>
<evidence type="ECO:0000256" key="5">
    <source>
        <dbReference type="ARBA" id="ARBA00013211"/>
    </source>
</evidence>
<dbReference type="AlphaFoldDB" id="A0A6D2KLL2"/>
<dbReference type="CDD" id="cd07990">
    <property type="entry name" value="LPLAT_LCLAT1-like"/>
    <property type="match status" value="1"/>
</dbReference>
<evidence type="ECO:0000313" key="10">
    <source>
        <dbReference type="EMBL" id="CAA7048478.1"/>
    </source>
</evidence>
<dbReference type="EMBL" id="CACVBM020001385">
    <property type="protein sequence ID" value="CAA7048478.1"/>
    <property type="molecule type" value="Genomic_DNA"/>
</dbReference>
<dbReference type="PANTHER" id="PTHR10983:SF55">
    <property type="entry name" value="1-ACYL-SN-GLYCEROL-3-PHOSPHATE ACYLTRANSFERASE 3"/>
    <property type="match status" value="1"/>
</dbReference>
<evidence type="ECO:0000256" key="6">
    <source>
        <dbReference type="ARBA" id="ARBA00022679"/>
    </source>
</evidence>
<reference evidence="10" key="1">
    <citation type="submission" date="2020-01" db="EMBL/GenBank/DDBJ databases">
        <authorList>
            <person name="Mishra B."/>
        </authorList>
    </citation>
    <scope>NUCLEOTIDE SEQUENCE [LARGE SCALE GENOMIC DNA]</scope>
</reference>